<keyword evidence="3" id="KW-1185">Reference proteome</keyword>
<organism evidence="2 3">
    <name type="scientific">Phrynocephalus forsythii</name>
    <dbReference type="NCBI Taxonomy" id="171643"/>
    <lineage>
        <taxon>Eukaryota</taxon>
        <taxon>Metazoa</taxon>
        <taxon>Chordata</taxon>
        <taxon>Craniata</taxon>
        <taxon>Vertebrata</taxon>
        <taxon>Euteleostomi</taxon>
        <taxon>Lepidosauria</taxon>
        <taxon>Squamata</taxon>
        <taxon>Bifurcata</taxon>
        <taxon>Unidentata</taxon>
        <taxon>Episquamata</taxon>
        <taxon>Toxicofera</taxon>
        <taxon>Iguania</taxon>
        <taxon>Acrodonta</taxon>
        <taxon>Agamidae</taxon>
        <taxon>Agaminae</taxon>
        <taxon>Phrynocephalus</taxon>
    </lineage>
</organism>
<dbReference type="AlphaFoldDB" id="A0A9Q1AVW4"/>
<accession>A0A9Q1AVW4</accession>
<evidence type="ECO:0000313" key="3">
    <source>
        <dbReference type="Proteomes" id="UP001142489"/>
    </source>
</evidence>
<feature type="region of interest" description="Disordered" evidence="1">
    <location>
        <begin position="1"/>
        <end position="50"/>
    </location>
</feature>
<evidence type="ECO:0000256" key="1">
    <source>
        <dbReference type="SAM" id="MobiDB-lite"/>
    </source>
</evidence>
<reference evidence="2" key="1">
    <citation type="journal article" date="2023" name="DNA Res.">
        <title>Chromosome-level genome assembly of Phrynocephalus forsythii using third-generation DNA sequencing and Hi-C analysis.</title>
        <authorList>
            <person name="Qi Y."/>
            <person name="Zhao W."/>
            <person name="Zhao Y."/>
            <person name="Niu C."/>
            <person name="Cao S."/>
            <person name="Zhang Y."/>
        </authorList>
    </citation>
    <scope>NUCLEOTIDE SEQUENCE</scope>
    <source>
        <tissue evidence="2">Muscle</tissue>
    </source>
</reference>
<feature type="compositionally biased region" description="Low complexity" evidence="1">
    <location>
        <begin position="29"/>
        <end position="39"/>
    </location>
</feature>
<gene>
    <name evidence="2" type="ORF">JRQ81_002108</name>
</gene>
<proteinExistence type="predicted"/>
<dbReference type="OrthoDB" id="9909477at2759"/>
<evidence type="ECO:0000313" key="2">
    <source>
        <dbReference type="EMBL" id="KAJ7315946.1"/>
    </source>
</evidence>
<protein>
    <submittedName>
        <fullName evidence="2">Uncharacterized protein</fullName>
    </submittedName>
</protein>
<comment type="caution">
    <text evidence="2">The sequence shown here is derived from an EMBL/GenBank/DDBJ whole genome shotgun (WGS) entry which is preliminary data.</text>
</comment>
<sequence length="131" mass="13906">MSSGGKNSQPASSVSGRGGTESQDRMRDSSVPSSASSSVTDLYNAPRSSRSDLFLPGTSGDFSLSACLSACTLLYEGAVEPMQIDVDPQEDQQNAPDIHYVVENPTLFRPTWFALEGKNSPSACAFCVSYP</sequence>
<name>A0A9Q1AVW4_9SAUR</name>
<dbReference type="EMBL" id="JAPFRF010000011">
    <property type="protein sequence ID" value="KAJ7315946.1"/>
    <property type="molecule type" value="Genomic_DNA"/>
</dbReference>
<feature type="compositionally biased region" description="Polar residues" evidence="1">
    <location>
        <begin position="1"/>
        <end position="15"/>
    </location>
</feature>
<dbReference type="Proteomes" id="UP001142489">
    <property type="component" value="Unassembled WGS sequence"/>
</dbReference>